<dbReference type="RefSeq" id="WP_247381153.1">
    <property type="nucleotide sequence ID" value="NZ_JALLGV010000009.1"/>
</dbReference>
<gene>
    <name evidence="11" type="ORF">ACFR9U_20725</name>
</gene>
<proteinExistence type="inferred from homology"/>
<feature type="region of interest" description="Disordered" evidence="9">
    <location>
        <begin position="642"/>
        <end position="662"/>
    </location>
</feature>
<evidence type="ECO:0000256" key="2">
    <source>
        <dbReference type="ARBA" id="ARBA00011032"/>
    </source>
</evidence>
<evidence type="ECO:0000256" key="3">
    <source>
        <dbReference type="ARBA" id="ARBA00022485"/>
    </source>
</evidence>
<dbReference type="EMBL" id="JBHUDJ010000015">
    <property type="protein sequence ID" value="MFD1589407.1"/>
    <property type="molecule type" value="Genomic_DNA"/>
</dbReference>
<evidence type="ECO:0000313" key="11">
    <source>
        <dbReference type="EMBL" id="MFD1589407.1"/>
    </source>
</evidence>
<protein>
    <submittedName>
        <fullName evidence="11">Aldehyde ferredoxin oxidoreductase family protein</fullName>
    </submittedName>
</protein>
<dbReference type="Pfam" id="PF01314">
    <property type="entry name" value="AFOR_C"/>
    <property type="match status" value="1"/>
</dbReference>
<evidence type="ECO:0000259" key="10">
    <source>
        <dbReference type="SMART" id="SM00790"/>
    </source>
</evidence>
<dbReference type="Pfam" id="PF02730">
    <property type="entry name" value="AFOR_N"/>
    <property type="match status" value="1"/>
</dbReference>
<comment type="cofactor">
    <cofactor evidence="1">
        <name>[4Fe-4S] cluster</name>
        <dbReference type="ChEBI" id="CHEBI:49883"/>
    </cofactor>
</comment>
<dbReference type="SMART" id="SM00790">
    <property type="entry name" value="AFOR_N"/>
    <property type="match status" value="1"/>
</dbReference>
<dbReference type="Proteomes" id="UP001597119">
    <property type="component" value="Unassembled WGS sequence"/>
</dbReference>
<name>A0ABD6CJG4_9EURY</name>
<dbReference type="GO" id="GO:0046872">
    <property type="term" value="F:metal ion binding"/>
    <property type="evidence" value="ECO:0007669"/>
    <property type="project" value="UniProtKB-KW"/>
</dbReference>
<dbReference type="InterPro" id="IPR013983">
    <property type="entry name" value="Ald_Fedxn_OxRdtase_N"/>
</dbReference>
<dbReference type="InterPro" id="IPR013985">
    <property type="entry name" value="Ald_Fedxn_OxRdtase_dom3"/>
</dbReference>
<evidence type="ECO:0000256" key="5">
    <source>
        <dbReference type="ARBA" id="ARBA00023002"/>
    </source>
</evidence>
<dbReference type="InterPro" id="IPR001203">
    <property type="entry name" value="OxRdtase_Ald_Fedxn_C"/>
</dbReference>
<organism evidence="11 12">
    <name type="scientific">Halorientalis brevis</name>
    <dbReference type="NCBI Taxonomy" id="1126241"/>
    <lineage>
        <taxon>Archaea</taxon>
        <taxon>Methanobacteriati</taxon>
        <taxon>Methanobacteriota</taxon>
        <taxon>Stenosarchaea group</taxon>
        <taxon>Halobacteria</taxon>
        <taxon>Halobacteriales</taxon>
        <taxon>Haloarculaceae</taxon>
        <taxon>Halorientalis</taxon>
    </lineage>
</organism>
<dbReference type="Gene3D" id="1.10.569.10">
    <property type="entry name" value="Aldehyde Ferredoxin Oxidoreductase Protein, subunit A, domain 2"/>
    <property type="match status" value="1"/>
</dbReference>
<sequence>MTELGGFQDHVARIDLSDEDVQYESVPDEDAKKYIGARGLGVKYVFDQGPDVDPLSEENLLSFTNGPLTGTQVTMSGRIAICTKSPLTGTVTDSHHGGWSGARLKWSGFDALLFEGRADDPVYAFVEDGEVELRDASHLWGKGVHETRDTLEEEVEGAYGKNLSIMAIGPGGENEVKYACIMNEDDRASGRGGTGCVMGNKNLKAVVVKSGTKMPKPADQETFQEGHRQAMQVIQESDVTAPNEGGLSMYGTNVLMNITEEMDGLPVKNGVYTSTHSEAEDAPDEPNIDSEKVSGENVRENILVDEPTCHSCPVACKKMVEVQTMHKGEEMNVKMESYEYESAWALGPNSMNDDRDGIAVMIDRCNDVGIDTIETGNMMALAMELTEEGGLDELDDVSESGDSEARETKSPGGIEWGDAEAIIDMIEKIGHRETELADHMAEGQEHLASEFGDMTNTLTVKNQAIAAYDPRCMKGMGIGYATSNRGACHLRGYTPAAEILGIPEKADPYEWEGKGEICALFQDLHAISDSFDICKFNAFAEGIEEYVLQYNGMTGRDVSEDELMQAGERVYNLERYYNNLVGFDGDDDTLPNRFVEGDEHAIPGQGGSEGELCELDEMKEEYYEVRGWVDGVVPDEKLDELGIEVGPGTGVSSEGAAATGDD</sequence>
<evidence type="ECO:0000256" key="8">
    <source>
        <dbReference type="ARBA" id="ARBA00049934"/>
    </source>
</evidence>
<feature type="region of interest" description="Disordered" evidence="9">
    <location>
        <begin position="393"/>
        <end position="414"/>
    </location>
</feature>
<dbReference type="InterPro" id="IPR013984">
    <property type="entry name" value="Ald_Fedxn_OxRdtase_dom2"/>
</dbReference>
<keyword evidence="12" id="KW-1185">Reference proteome</keyword>
<dbReference type="InterPro" id="IPR051919">
    <property type="entry name" value="W-dependent_AOR"/>
</dbReference>
<dbReference type="Gene3D" id="1.10.599.10">
    <property type="entry name" value="Aldehyde Ferredoxin Oxidoreductase Protein, subunit A, domain 3"/>
    <property type="match status" value="1"/>
</dbReference>
<dbReference type="InterPro" id="IPR036503">
    <property type="entry name" value="Ald_Fedxn_OxRdtase_N_sf"/>
</dbReference>
<keyword evidence="6" id="KW-0408">Iron</keyword>
<dbReference type="AlphaFoldDB" id="A0ABD6CJG4"/>
<comment type="similarity">
    <text evidence="2">Belongs to the AOR/FOR family.</text>
</comment>
<comment type="cofactor">
    <cofactor evidence="8">
        <name>tungstopterin</name>
        <dbReference type="ChEBI" id="CHEBI:30402"/>
    </cofactor>
</comment>
<feature type="domain" description="Aldehyde ferredoxin oxidoreductase N-terminal" evidence="10">
    <location>
        <begin position="7"/>
        <end position="213"/>
    </location>
</feature>
<evidence type="ECO:0000313" key="12">
    <source>
        <dbReference type="Proteomes" id="UP001597119"/>
    </source>
</evidence>
<reference evidence="11 12" key="1">
    <citation type="journal article" date="2019" name="Int. J. Syst. Evol. Microbiol.">
        <title>The Global Catalogue of Microorganisms (GCM) 10K type strain sequencing project: providing services to taxonomists for standard genome sequencing and annotation.</title>
        <authorList>
            <consortium name="The Broad Institute Genomics Platform"/>
            <consortium name="The Broad Institute Genome Sequencing Center for Infectious Disease"/>
            <person name="Wu L."/>
            <person name="Ma J."/>
        </authorList>
    </citation>
    <scope>NUCLEOTIDE SEQUENCE [LARGE SCALE GENOMIC DNA]</scope>
    <source>
        <strain evidence="11 12">CGMCC 1.12125</strain>
    </source>
</reference>
<dbReference type="PANTHER" id="PTHR30038">
    <property type="entry name" value="ALDEHYDE FERREDOXIN OXIDOREDUCTASE"/>
    <property type="match status" value="1"/>
</dbReference>
<keyword evidence="5" id="KW-0560">Oxidoreductase</keyword>
<keyword evidence="7" id="KW-0411">Iron-sulfur</keyword>
<accession>A0ABD6CJG4</accession>
<evidence type="ECO:0000256" key="6">
    <source>
        <dbReference type="ARBA" id="ARBA00023004"/>
    </source>
</evidence>
<dbReference type="Gene3D" id="3.60.9.10">
    <property type="entry name" value="Aldehyde ferredoxin oxidoreductase, N-terminal domain"/>
    <property type="match status" value="1"/>
</dbReference>
<dbReference type="InterPro" id="IPR036021">
    <property type="entry name" value="Tungsten_al_ferr_oxy-like_C"/>
</dbReference>
<evidence type="ECO:0000256" key="7">
    <source>
        <dbReference type="ARBA" id="ARBA00023014"/>
    </source>
</evidence>
<comment type="caution">
    <text evidence="11">The sequence shown here is derived from an EMBL/GenBank/DDBJ whole genome shotgun (WGS) entry which is preliminary data.</text>
</comment>
<keyword evidence="4" id="KW-0479">Metal-binding</keyword>
<feature type="compositionally biased region" description="Acidic residues" evidence="9">
    <location>
        <begin position="393"/>
        <end position="402"/>
    </location>
</feature>
<keyword evidence="3" id="KW-0004">4Fe-4S</keyword>
<dbReference type="SUPFAM" id="SSF56228">
    <property type="entry name" value="Aldehyde ferredoxin oxidoreductase, N-terminal domain"/>
    <property type="match status" value="1"/>
</dbReference>
<dbReference type="GO" id="GO:0016491">
    <property type="term" value="F:oxidoreductase activity"/>
    <property type="evidence" value="ECO:0007669"/>
    <property type="project" value="UniProtKB-KW"/>
</dbReference>
<dbReference type="SUPFAM" id="SSF48310">
    <property type="entry name" value="Aldehyde ferredoxin oxidoreductase, C-terminal domains"/>
    <property type="match status" value="1"/>
</dbReference>
<evidence type="ECO:0000256" key="9">
    <source>
        <dbReference type="SAM" id="MobiDB-lite"/>
    </source>
</evidence>
<dbReference type="GO" id="GO:0051539">
    <property type="term" value="F:4 iron, 4 sulfur cluster binding"/>
    <property type="evidence" value="ECO:0007669"/>
    <property type="project" value="UniProtKB-KW"/>
</dbReference>
<evidence type="ECO:0000256" key="4">
    <source>
        <dbReference type="ARBA" id="ARBA00022723"/>
    </source>
</evidence>
<dbReference type="PANTHER" id="PTHR30038:SF0">
    <property type="entry name" value="TUNGSTEN-CONTAINING ALDEHYDE FERREDOXIN OXIDOREDUCTASE"/>
    <property type="match status" value="1"/>
</dbReference>
<evidence type="ECO:0000256" key="1">
    <source>
        <dbReference type="ARBA" id="ARBA00001966"/>
    </source>
</evidence>